<dbReference type="PANTHER" id="PTHR43135">
    <property type="entry name" value="ALPHA-D-RIBOSE 1-METHYLPHOSPHONATE 5-TRIPHOSPHATE DIPHOSPHATASE"/>
    <property type="match status" value="1"/>
</dbReference>
<dbReference type="PANTHER" id="PTHR43135:SF3">
    <property type="entry name" value="ALPHA-D-RIBOSE 1-METHYLPHOSPHONATE 5-TRIPHOSPHATE DIPHOSPHATASE"/>
    <property type="match status" value="1"/>
</dbReference>
<reference evidence="2 3" key="1">
    <citation type="submission" date="2018-09" db="EMBL/GenBank/DDBJ databases">
        <title>YIM 75000 draft genome.</title>
        <authorList>
            <person name="Tang S."/>
            <person name="Feng Y."/>
        </authorList>
    </citation>
    <scope>NUCLEOTIDE SEQUENCE [LARGE SCALE GENOMIC DNA]</scope>
    <source>
        <strain evidence="2 3">YIM 75000</strain>
    </source>
</reference>
<dbReference type="GO" id="GO:0016810">
    <property type="term" value="F:hydrolase activity, acting on carbon-nitrogen (but not peptide) bonds"/>
    <property type="evidence" value="ECO:0007669"/>
    <property type="project" value="InterPro"/>
</dbReference>
<keyword evidence="3" id="KW-1185">Reference proteome</keyword>
<dbReference type="InterPro" id="IPR006680">
    <property type="entry name" value="Amidohydro-rel"/>
</dbReference>
<dbReference type="AlphaFoldDB" id="A0A3A3YY36"/>
<dbReference type="Gene3D" id="3.20.20.140">
    <property type="entry name" value="Metal-dependent hydrolases"/>
    <property type="match status" value="1"/>
</dbReference>
<dbReference type="RefSeq" id="WP_119951843.1">
    <property type="nucleotide sequence ID" value="NZ_QZEZ01000011.1"/>
</dbReference>
<evidence type="ECO:0000313" key="2">
    <source>
        <dbReference type="EMBL" id="RJK92957.1"/>
    </source>
</evidence>
<protein>
    <recommendedName>
        <fullName evidence="1">Amidohydrolase-related domain-containing protein</fullName>
    </recommendedName>
</protein>
<feature type="domain" description="Amidohydrolase-related" evidence="1">
    <location>
        <begin position="70"/>
        <end position="342"/>
    </location>
</feature>
<organism evidence="2 3">
    <name type="scientific">Vallicoccus soli</name>
    <dbReference type="NCBI Taxonomy" id="2339232"/>
    <lineage>
        <taxon>Bacteria</taxon>
        <taxon>Bacillati</taxon>
        <taxon>Actinomycetota</taxon>
        <taxon>Actinomycetes</taxon>
        <taxon>Motilibacterales</taxon>
        <taxon>Vallicoccaceae</taxon>
        <taxon>Vallicoccus</taxon>
    </lineage>
</organism>
<dbReference type="EMBL" id="QZEZ01000011">
    <property type="protein sequence ID" value="RJK92957.1"/>
    <property type="molecule type" value="Genomic_DNA"/>
</dbReference>
<dbReference type="Pfam" id="PF01979">
    <property type="entry name" value="Amidohydro_1"/>
    <property type="match status" value="1"/>
</dbReference>
<dbReference type="InterPro" id="IPR032466">
    <property type="entry name" value="Metal_Hydrolase"/>
</dbReference>
<dbReference type="InterPro" id="IPR051781">
    <property type="entry name" value="Metallo-dep_Hydrolase"/>
</dbReference>
<name>A0A3A3YY36_9ACTN</name>
<evidence type="ECO:0000259" key="1">
    <source>
        <dbReference type="Pfam" id="PF01979"/>
    </source>
</evidence>
<dbReference type="SUPFAM" id="SSF51556">
    <property type="entry name" value="Metallo-dependent hydrolases"/>
    <property type="match status" value="1"/>
</dbReference>
<gene>
    <name evidence="2" type="ORF">D5H78_17790</name>
</gene>
<dbReference type="OrthoDB" id="3514520at2"/>
<dbReference type="Proteomes" id="UP000265614">
    <property type="component" value="Unassembled WGS sequence"/>
</dbReference>
<dbReference type="SUPFAM" id="SSF51338">
    <property type="entry name" value="Composite domain of metallo-dependent hydrolases"/>
    <property type="match status" value="1"/>
</dbReference>
<dbReference type="InterPro" id="IPR011059">
    <property type="entry name" value="Metal-dep_hydrolase_composite"/>
</dbReference>
<evidence type="ECO:0000313" key="3">
    <source>
        <dbReference type="Proteomes" id="UP000265614"/>
    </source>
</evidence>
<dbReference type="Gene3D" id="2.30.40.10">
    <property type="entry name" value="Urease, subunit C, domain 1"/>
    <property type="match status" value="1"/>
</dbReference>
<proteinExistence type="predicted"/>
<comment type="caution">
    <text evidence="2">The sequence shown here is derived from an EMBL/GenBank/DDBJ whole genome shotgun (WGS) entry which is preliminary data.</text>
</comment>
<sequence>MRTAPAPGAPPARSRPRGLVLRGRVVPRWDADDDLPDGEVVVLDGRVAALGPWQGERPGLPVLGGPGAVVGPGLVDAHVHLAFADPGAVLAGGVVAARDLGAPPADAARWRALAAPAVAVAGPLLTAPGGYPVRSWGAGGFGLEVADPAAARAAVDRLAAEGVDVVKLALEPAAGPVVGPATARAVVDAAHRHGLAVTCHALRAGAVAAALDAGVDELCHVPVEPLPAALLERLADLALPVVSTLRTHAGAEGASAPVVDVAASLVAAGVPLRYGTDLGNAGTAPGADAGELRLLAGAGLGVRGALAAATTGAAAAPGLAGRVDGALRVGGRAGLVVLDADPRGAGAPPAPGGAGGPHGLGVLARPRAVVSGEVVLERSGGGR</sequence>
<accession>A0A3A3YY36</accession>